<keyword evidence="4" id="KW-1185">Reference proteome</keyword>
<keyword evidence="2" id="KW-0812">Transmembrane</keyword>
<accession>A0A6M8HV67</accession>
<keyword evidence="2" id="KW-1133">Transmembrane helix</keyword>
<sequence>MSAPEQKQGHRRRNGMVLLFAGAIGGVSALVMGKAARRRFQATGDDPFGEETGRGEPATPPARQALEKGFETEDMSAATMGMLTVGLGVAIAVAIWLMVIMLQGFRADRREAPPLTAQQTAPLEPPSPRVQKDPLGDIAALRQRENVLLNHYGWVDATHQRARIPIGVAVSRTIGQRLDSAP</sequence>
<proteinExistence type="predicted"/>
<reference evidence="3 4" key="1">
    <citation type="journal article" date="2014" name="World J. Microbiol. Biotechnol.">
        <title>Biodiversity and physiological characteristics of Antarctic and Arctic lichens-associated bacteria.</title>
        <authorList>
            <person name="Lee Y.M."/>
            <person name="Kim E.H."/>
            <person name="Lee H.K."/>
            <person name="Hong S.G."/>
        </authorList>
    </citation>
    <scope>NUCLEOTIDE SEQUENCE [LARGE SCALE GENOMIC DNA]</scope>
    <source>
        <strain evidence="3 4">PAMC 26569</strain>
    </source>
</reference>
<evidence type="ECO:0000256" key="1">
    <source>
        <dbReference type="SAM" id="MobiDB-lite"/>
    </source>
</evidence>
<dbReference type="RefSeq" id="WP_171837028.1">
    <property type="nucleotide sequence ID" value="NZ_CP053708.1"/>
</dbReference>
<feature type="transmembrane region" description="Helical" evidence="2">
    <location>
        <begin position="80"/>
        <end position="102"/>
    </location>
</feature>
<dbReference type="EMBL" id="CP053708">
    <property type="protein sequence ID" value="QKE92136.1"/>
    <property type="molecule type" value="Genomic_DNA"/>
</dbReference>
<dbReference type="Proteomes" id="UP000500767">
    <property type="component" value="Chromosome"/>
</dbReference>
<evidence type="ECO:0000256" key="2">
    <source>
        <dbReference type="SAM" id="Phobius"/>
    </source>
</evidence>
<dbReference type="KEGG" id="lck:HN018_20725"/>
<name>A0A6M8HV67_9PROT</name>
<organism evidence="3 4">
    <name type="scientific">Lichenicola cladoniae</name>
    <dbReference type="NCBI Taxonomy" id="1484109"/>
    <lineage>
        <taxon>Bacteria</taxon>
        <taxon>Pseudomonadati</taxon>
        <taxon>Pseudomonadota</taxon>
        <taxon>Alphaproteobacteria</taxon>
        <taxon>Acetobacterales</taxon>
        <taxon>Acetobacteraceae</taxon>
        <taxon>Lichenicola</taxon>
    </lineage>
</organism>
<keyword evidence="2" id="KW-0472">Membrane</keyword>
<feature type="region of interest" description="Disordered" evidence="1">
    <location>
        <begin position="43"/>
        <end position="62"/>
    </location>
</feature>
<feature type="transmembrane region" description="Helical" evidence="2">
    <location>
        <begin position="16"/>
        <end position="36"/>
    </location>
</feature>
<dbReference type="AlphaFoldDB" id="A0A6M8HV67"/>
<evidence type="ECO:0000313" key="3">
    <source>
        <dbReference type="EMBL" id="QKE92136.1"/>
    </source>
</evidence>
<evidence type="ECO:0000313" key="4">
    <source>
        <dbReference type="Proteomes" id="UP000500767"/>
    </source>
</evidence>
<protein>
    <submittedName>
        <fullName evidence="3">Uncharacterized protein</fullName>
    </submittedName>
</protein>
<gene>
    <name evidence="3" type="ORF">HN018_20725</name>
</gene>